<dbReference type="NCBIfam" id="TIGR01777">
    <property type="entry name" value="yfcH"/>
    <property type="match status" value="1"/>
</dbReference>
<gene>
    <name evidence="4" type="ORF">F0919_16885</name>
</gene>
<comment type="caution">
    <text evidence="4">The sequence shown here is derived from an EMBL/GenBank/DDBJ whole genome shotgun (WGS) entry which is preliminary data.</text>
</comment>
<dbReference type="InterPro" id="IPR036291">
    <property type="entry name" value="NAD(P)-bd_dom_sf"/>
</dbReference>
<evidence type="ECO:0000313" key="4">
    <source>
        <dbReference type="EMBL" id="KAA5532463.1"/>
    </source>
</evidence>
<dbReference type="AlphaFoldDB" id="A0A5M6CBU2"/>
<feature type="domain" description="NAD-dependent epimerase/dehydratase" evidence="2">
    <location>
        <begin position="4"/>
        <end position="229"/>
    </location>
</feature>
<evidence type="ECO:0000313" key="5">
    <source>
        <dbReference type="Proteomes" id="UP000323632"/>
    </source>
</evidence>
<dbReference type="Gene3D" id="3.40.50.720">
    <property type="entry name" value="NAD(P)-binding Rossmann-like Domain"/>
    <property type="match status" value="1"/>
</dbReference>
<comment type="similarity">
    <text evidence="1">Belongs to the NAD(P)-dependent epimerase/dehydratase family. SDR39U1 subfamily.</text>
</comment>
<dbReference type="Pfam" id="PF08338">
    <property type="entry name" value="DUF1731"/>
    <property type="match status" value="1"/>
</dbReference>
<feature type="domain" description="DUF1731" evidence="3">
    <location>
        <begin position="258"/>
        <end position="304"/>
    </location>
</feature>
<proteinExistence type="inferred from homology"/>
<dbReference type="InterPro" id="IPR001509">
    <property type="entry name" value="Epimerase_deHydtase"/>
</dbReference>
<keyword evidence="5" id="KW-1185">Reference proteome</keyword>
<evidence type="ECO:0000256" key="1">
    <source>
        <dbReference type="ARBA" id="ARBA00009353"/>
    </source>
</evidence>
<dbReference type="Proteomes" id="UP000323632">
    <property type="component" value="Unassembled WGS sequence"/>
</dbReference>
<dbReference type="InterPro" id="IPR013549">
    <property type="entry name" value="DUF1731"/>
</dbReference>
<dbReference type="InterPro" id="IPR010099">
    <property type="entry name" value="SDR39U1"/>
</dbReference>
<reference evidence="4 5" key="1">
    <citation type="submission" date="2019-09" db="EMBL/GenBank/DDBJ databases">
        <title>Genome sequence and assembly of Taibaiella sp.</title>
        <authorList>
            <person name="Chhetri G."/>
        </authorList>
    </citation>
    <scope>NUCLEOTIDE SEQUENCE [LARGE SCALE GENOMIC DNA]</scope>
    <source>
        <strain evidence="4 5">KVB11</strain>
    </source>
</reference>
<dbReference type="PANTHER" id="PTHR11092">
    <property type="entry name" value="SUGAR NUCLEOTIDE EPIMERASE RELATED"/>
    <property type="match status" value="1"/>
</dbReference>
<evidence type="ECO:0000259" key="2">
    <source>
        <dbReference type="Pfam" id="PF01370"/>
    </source>
</evidence>
<name>A0A5M6CBU2_9BACT</name>
<dbReference type="SUPFAM" id="SSF51735">
    <property type="entry name" value="NAD(P)-binding Rossmann-fold domains"/>
    <property type="match status" value="1"/>
</dbReference>
<evidence type="ECO:0000259" key="3">
    <source>
        <dbReference type="Pfam" id="PF08338"/>
    </source>
</evidence>
<organism evidence="4 5">
    <name type="scientific">Taibaiella lutea</name>
    <dbReference type="NCBI Taxonomy" id="2608001"/>
    <lineage>
        <taxon>Bacteria</taxon>
        <taxon>Pseudomonadati</taxon>
        <taxon>Bacteroidota</taxon>
        <taxon>Chitinophagia</taxon>
        <taxon>Chitinophagales</taxon>
        <taxon>Chitinophagaceae</taxon>
        <taxon>Taibaiella</taxon>
    </lineage>
</organism>
<accession>A0A5M6CBU2</accession>
<dbReference type="Pfam" id="PF01370">
    <property type="entry name" value="Epimerase"/>
    <property type="match status" value="1"/>
</dbReference>
<dbReference type="EMBL" id="VWSH01000004">
    <property type="protein sequence ID" value="KAA5532463.1"/>
    <property type="molecule type" value="Genomic_DNA"/>
</dbReference>
<sequence>MTNVIITGGTGTIGTRLSNLLIKRGYNVIIFTRNISNKKPDKISYVHWDVDKGIIDRESIENADYIINLAGASVAEKSWTEERKKLILESREKAGALLVKALTEIPNKVKAVVSASASGYYGPDNLLSLNDGFTEDDPAGTDFLAAVCKQWEESIEPVTELGKRLVILRTGLVMSKKGGAYKEFTKPLKYRVAAVLGNGRQMQSWIHEDDICNMYLFAIENEKLSGAYNAVAPQPVNNKTLIFSIARACHKFFIPVFVPRFVINIMLGELATEVLKSANLSAKKIEQAGFSFMYPEIMEAAEDLSNR</sequence>
<dbReference type="PANTHER" id="PTHR11092:SF0">
    <property type="entry name" value="EPIMERASE FAMILY PROTEIN SDR39U1"/>
    <property type="match status" value="1"/>
</dbReference>
<protein>
    <submittedName>
        <fullName evidence="4">TIGR01777 family protein</fullName>
    </submittedName>
</protein>
<dbReference type="RefSeq" id="WP_150033966.1">
    <property type="nucleotide sequence ID" value="NZ_VWSH01000004.1"/>
</dbReference>